<feature type="transmembrane region" description="Helical" evidence="1">
    <location>
        <begin position="12"/>
        <end position="33"/>
    </location>
</feature>
<proteinExistence type="predicted"/>
<gene>
    <name evidence="2" type="ORF">WMQ36_12545</name>
</gene>
<sequence>MLESILNETASSITMTHMAVCTAVSLGLGFVLAGIHTYRNQSSRNFLMTLVLLPVIVQMVIMLVNGNLGTGVAVMGAFSLVRFRSMPGNAREISSVFLAMAVGLADGMGYIGIGILMMAVVGIVTVILLKIPDGSGQLLGRELRVTIPENLDYCGIFDDIFMKYTKKAEMVRVKTVNMGSLYELSYMLVLKSQEIEKVMLDEIRCRNGNLTIVCGRMAAGNENL</sequence>
<feature type="transmembrane region" description="Helical" evidence="1">
    <location>
        <begin position="45"/>
        <end position="64"/>
    </location>
</feature>
<organism evidence="2 3">
    <name type="scientific">Enterocloster hominis</name>
    <name type="common">ex Hitch et al. 2024</name>
    <dbReference type="NCBI Taxonomy" id="1917870"/>
    <lineage>
        <taxon>Bacteria</taxon>
        <taxon>Bacillati</taxon>
        <taxon>Bacillota</taxon>
        <taxon>Clostridia</taxon>
        <taxon>Lachnospirales</taxon>
        <taxon>Lachnospiraceae</taxon>
        <taxon>Enterocloster</taxon>
    </lineage>
</organism>
<keyword evidence="1" id="KW-0472">Membrane</keyword>
<evidence type="ECO:0000313" key="2">
    <source>
        <dbReference type="EMBL" id="MEQ2425809.1"/>
    </source>
</evidence>
<comment type="caution">
    <text evidence="2">The sequence shown here is derived from an EMBL/GenBank/DDBJ whole genome shotgun (WGS) entry which is preliminary data.</text>
</comment>
<reference evidence="2 3" key="1">
    <citation type="submission" date="2024-03" db="EMBL/GenBank/DDBJ databases">
        <title>Human intestinal bacterial collection.</title>
        <authorList>
            <person name="Pauvert C."/>
            <person name="Hitch T.C.A."/>
            <person name="Clavel T."/>
        </authorList>
    </citation>
    <scope>NUCLEOTIDE SEQUENCE [LARGE SCALE GENOMIC DNA]</scope>
    <source>
        <strain evidence="2 3">CLA-SR-H021</strain>
    </source>
</reference>
<keyword evidence="3" id="KW-1185">Reference proteome</keyword>
<accession>A0ABV1D5X5</accession>
<dbReference type="Pfam" id="PF16316">
    <property type="entry name" value="DUF4956"/>
    <property type="match status" value="1"/>
</dbReference>
<evidence type="ECO:0000256" key="1">
    <source>
        <dbReference type="SAM" id="Phobius"/>
    </source>
</evidence>
<feature type="transmembrane region" description="Helical" evidence="1">
    <location>
        <begin position="107"/>
        <end position="129"/>
    </location>
</feature>
<keyword evidence="1" id="KW-1133">Transmembrane helix</keyword>
<dbReference type="EMBL" id="JBBMFM010000042">
    <property type="protein sequence ID" value="MEQ2425809.1"/>
    <property type="molecule type" value="Genomic_DNA"/>
</dbReference>
<dbReference type="InterPro" id="IPR032531">
    <property type="entry name" value="DUF4956"/>
</dbReference>
<evidence type="ECO:0000313" key="3">
    <source>
        <dbReference type="Proteomes" id="UP001454086"/>
    </source>
</evidence>
<name>A0ABV1D5X5_9FIRM</name>
<protein>
    <submittedName>
        <fullName evidence="2">DUF4956 domain-containing protein</fullName>
    </submittedName>
</protein>
<keyword evidence="1" id="KW-0812">Transmembrane</keyword>
<dbReference type="Proteomes" id="UP001454086">
    <property type="component" value="Unassembled WGS sequence"/>
</dbReference>
<dbReference type="RefSeq" id="WP_008720981.1">
    <property type="nucleotide sequence ID" value="NZ_JBBMFM010000042.1"/>
</dbReference>